<accession>A0A918JKX1</accession>
<dbReference type="Proteomes" id="UP000631300">
    <property type="component" value="Unassembled WGS sequence"/>
</dbReference>
<keyword evidence="1" id="KW-0812">Transmembrane</keyword>
<evidence type="ECO:0000313" key="3">
    <source>
        <dbReference type="Proteomes" id="UP000631300"/>
    </source>
</evidence>
<feature type="transmembrane region" description="Helical" evidence="1">
    <location>
        <begin position="83"/>
        <end position="101"/>
    </location>
</feature>
<evidence type="ECO:0008006" key="4">
    <source>
        <dbReference type="Google" id="ProtNLM"/>
    </source>
</evidence>
<dbReference type="InterPro" id="IPR021813">
    <property type="entry name" value="DUF3392"/>
</dbReference>
<feature type="transmembrane region" description="Helical" evidence="1">
    <location>
        <begin position="19"/>
        <end position="36"/>
    </location>
</feature>
<reference evidence="2" key="1">
    <citation type="journal article" date="2014" name="Int. J. Syst. Evol. Microbiol.">
        <title>Complete genome sequence of Corynebacterium casei LMG S-19264T (=DSM 44701T), isolated from a smear-ripened cheese.</title>
        <authorList>
            <consortium name="US DOE Joint Genome Institute (JGI-PGF)"/>
            <person name="Walter F."/>
            <person name="Albersmeier A."/>
            <person name="Kalinowski J."/>
            <person name="Ruckert C."/>
        </authorList>
    </citation>
    <scope>NUCLEOTIDE SEQUENCE</scope>
    <source>
        <strain evidence="2">KCTC 22164</strain>
    </source>
</reference>
<proteinExistence type="predicted"/>
<gene>
    <name evidence="2" type="ORF">GCM10007391_16740</name>
</gene>
<sequence>MAGLAAEISRMLAPYYSEMSLMLMATILVVYGDIINKYIKGVLSPCHFIVRAALFVVVCAFGYGFLTLYGAPFLHHVIAYLPWQYQGIGFIGAFLLVGILAEQRRYI</sequence>
<dbReference type="RefSeq" id="WP_189405309.1">
    <property type="nucleotide sequence ID" value="NZ_BMXP01000003.1"/>
</dbReference>
<dbReference type="AlphaFoldDB" id="A0A918JKX1"/>
<organism evidence="2 3">
    <name type="scientific">Alteromonas halophila</name>
    <dbReference type="NCBI Taxonomy" id="516698"/>
    <lineage>
        <taxon>Bacteria</taxon>
        <taxon>Pseudomonadati</taxon>
        <taxon>Pseudomonadota</taxon>
        <taxon>Gammaproteobacteria</taxon>
        <taxon>Alteromonadales</taxon>
        <taxon>Alteromonadaceae</taxon>
        <taxon>Alteromonas/Salinimonas group</taxon>
        <taxon>Alteromonas</taxon>
    </lineage>
</organism>
<dbReference type="Pfam" id="PF11872">
    <property type="entry name" value="DUF3392"/>
    <property type="match status" value="1"/>
</dbReference>
<keyword evidence="1" id="KW-1133">Transmembrane helix</keyword>
<evidence type="ECO:0000313" key="2">
    <source>
        <dbReference type="EMBL" id="GGW83795.1"/>
    </source>
</evidence>
<keyword evidence="3" id="KW-1185">Reference proteome</keyword>
<name>A0A918JKX1_9ALTE</name>
<feature type="transmembrane region" description="Helical" evidence="1">
    <location>
        <begin position="48"/>
        <end position="71"/>
    </location>
</feature>
<evidence type="ECO:0000256" key="1">
    <source>
        <dbReference type="SAM" id="Phobius"/>
    </source>
</evidence>
<reference evidence="2" key="2">
    <citation type="submission" date="2020-09" db="EMBL/GenBank/DDBJ databases">
        <authorList>
            <person name="Sun Q."/>
            <person name="Kim S."/>
        </authorList>
    </citation>
    <scope>NUCLEOTIDE SEQUENCE</scope>
    <source>
        <strain evidence="2">KCTC 22164</strain>
    </source>
</reference>
<comment type="caution">
    <text evidence="2">The sequence shown here is derived from an EMBL/GenBank/DDBJ whole genome shotgun (WGS) entry which is preliminary data.</text>
</comment>
<dbReference type="EMBL" id="BMXP01000003">
    <property type="protein sequence ID" value="GGW83795.1"/>
    <property type="molecule type" value="Genomic_DNA"/>
</dbReference>
<keyword evidence="1" id="KW-0472">Membrane</keyword>
<protein>
    <recommendedName>
        <fullName evidence="4">DUF3392 domain-containing protein</fullName>
    </recommendedName>
</protein>